<evidence type="ECO:0000256" key="6">
    <source>
        <dbReference type="ARBA" id="ARBA00022989"/>
    </source>
</evidence>
<evidence type="ECO:0000256" key="2">
    <source>
        <dbReference type="ARBA" id="ARBA00010145"/>
    </source>
</evidence>
<evidence type="ECO:0000256" key="4">
    <source>
        <dbReference type="ARBA" id="ARBA00022475"/>
    </source>
</evidence>
<dbReference type="GO" id="GO:0005886">
    <property type="term" value="C:plasma membrane"/>
    <property type="evidence" value="ECO:0007669"/>
    <property type="project" value="UniProtKB-SubCell"/>
</dbReference>
<feature type="transmembrane region" description="Helical" evidence="8">
    <location>
        <begin position="262"/>
        <end position="281"/>
    </location>
</feature>
<keyword evidence="3" id="KW-0813">Transport</keyword>
<dbReference type="GO" id="GO:0055085">
    <property type="term" value="P:transmembrane transport"/>
    <property type="evidence" value="ECO:0007669"/>
    <property type="project" value="InterPro"/>
</dbReference>
<keyword evidence="5 8" id="KW-0812">Transmembrane</keyword>
<name>A0A4R6VBL8_9PAST</name>
<evidence type="ECO:0000256" key="3">
    <source>
        <dbReference type="ARBA" id="ARBA00022448"/>
    </source>
</evidence>
<sequence length="319" mass="33503">MHGASFFSSFLFSMGVTLPNLLILMLGIILRRIGMIDDRFCEQATKLVFNITLPLLLFLSIVNNHVDYASQALLLGVGICGTLIMFVLAECFAAKFIAEKTERGTFVQSVYRGNNGIIGLALCINAYGDAVFAPASIYAAGLTLIYNILGVITLSRSLSDGKVSMGAMLKNIAKNPLIIAIILGLVANALQLRLVKPLQLTGGYLAAVTLPLALICAGASINFRAIGQLSGVSLRSSIGRVLFAPVFMVLIAKGFGLKGMDMGIVLLMATTPLAAAAYAMVRAMGGNAVTVANIIGITTIGSMLASALGLILLSQIGWL</sequence>
<gene>
    <name evidence="9" type="ORF">EDC45_1384</name>
</gene>
<dbReference type="RefSeq" id="WP_133544838.1">
    <property type="nucleotide sequence ID" value="NZ_SNYQ01000005.1"/>
</dbReference>
<feature type="transmembrane region" description="Helical" evidence="8">
    <location>
        <begin position="110"/>
        <end position="127"/>
    </location>
</feature>
<protein>
    <recommendedName>
        <fullName evidence="11">Permease</fullName>
    </recommendedName>
</protein>
<dbReference type="EMBL" id="SNYQ01000005">
    <property type="protein sequence ID" value="TDQ57330.1"/>
    <property type="molecule type" value="Genomic_DNA"/>
</dbReference>
<keyword evidence="7 8" id="KW-0472">Membrane</keyword>
<dbReference type="InterPro" id="IPR004776">
    <property type="entry name" value="Mem_transp_PIN-like"/>
</dbReference>
<comment type="similarity">
    <text evidence="2">Belongs to the auxin efflux carrier (TC 2.A.69) family.</text>
</comment>
<dbReference type="Gene3D" id="1.20.1530.20">
    <property type="match status" value="1"/>
</dbReference>
<feature type="transmembrane region" description="Helical" evidence="8">
    <location>
        <begin position="72"/>
        <end position="98"/>
    </location>
</feature>
<comment type="subcellular location">
    <subcellularLocation>
        <location evidence="1">Cell membrane</location>
        <topology evidence="1">Multi-pass membrane protein</topology>
    </subcellularLocation>
</comment>
<dbReference type="OrthoDB" id="9786439at2"/>
<comment type="caution">
    <text evidence="9">The sequence shown here is derived from an EMBL/GenBank/DDBJ whole genome shotgun (WGS) entry which is preliminary data.</text>
</comment>
<keyword evidence="6 8" id="KW-1133">Transmembrane helix</keyword>
<feature type="transmembrane region" description="Helical" evidence="8">
    <location>
        <begin position="6"/>
        <end position="26"/>
    </location>
</feature>
<dbReference type="AlphaFoldDB" id="A0A4R6VBL8"/>
<feature type="transmembrane region" description="Helical" evidence="8">
    <location>
        <begin position="175"/>
        <end position="192"/>
    </location>
</feature>
<reference evidence="9 10" key="1">
    <citation type="submission" date="2019-03" db="EMBL/GenBank/DDBJ databases">
        <title>Genomic Encyclopedia of Type Strains, Phase IV (KMG-IV): sequencing the most valuable type-strain genomes for metagenomic binning, comparative biology and taxonomic classification.</title>
        <authorList>
            <person name="Goeker M."/>
        </authorList>
    </citation>
    <scope>NUCLEOTIDE SEQUENCE [LARGE SCALE GENOMIC DNA]</scope>
    <source>
        <strain evidence="9 10">DSM 28403</strain>
    </source>
</reference>
<feature type="transmembrane region" description="Helical" evidence="8">
    <location>
        <begin position="238"/>
        <end position="256"/>
    </location>
</feature>
<keyword evidence="4" id="KW-1003">Cell membrane</keyword>
<keyword evidence="10" id="KW-1185">Reference proteome</keyword>
<feature type="transmembrane region" description="Helical" evidence="8">
    <location>
        <begin position="133"/>
        <end position="154"/>
    </location>
</feature>
<dbReference type="Proteomes" id="UP000295657">
    <property type="component" value="Unassembled WGS sequence"/>
</dbReference>
<dbReference type="Pfam" id="PF03547">
    <property type="entry name" value="Mem_trans"/>
    <property type="match status" value="2"/>
</dbReference>
<evidence type="ECO:0000313" key="9">
    <source>
        <dbReference type="EMBL" id="TDQ57330.1"/>
    </source>
</evidence>
<evidence type="ECO:0000256" key="8">
    <source>
        <dbReference type="SAM" id="Phobius"/>
    </source>
</evidence>
<evidence type="ECO:0000256" key="5">
    <source>
        <dbReference type="ARBA" id="ARBA00022692"/>
    </source>
</evidence>
<feature type="transmembrane region" description="Helical" evidence="8">
    <location>
        <begin position="288"/>
        <end position="313"/>
    </location>
</feature>
<proteinExistence type="inferred from homology"/>
<evidence type="ECO:0008006" key="11">
    <source>
        <dbReference type="Google" id="ProtNLM"/>
    </source>
</evidence>
<evidence type="ECO:0000256" key="1">
    <source>
        <dbReference type="ARBA" id="ARBA00004651"/>
    </source>
</evidence>
<feature type="transmembrane region" description="Helical" evidence="8">
    <location>
        <begin position="204"/>
        <end position="226"/>
    </location>
</feature>
<organism evidence="9 10">
    <name type="scientific">Mesocricetibacter intestinalis</name>
    <dbReference type="NCBI Taxonomy" id="1521930"/>
    <lineage>
        <taxon>Bacteria</taxon>
        <taxon>Pseudomonadati</taxon>
        <taxon>Pseudomonadota</taxon>
        <taxon>Gammaproteobacteria</taxon>
        <taxon>Pasteurellales</taxon>
        <taxon>Pasteurellaceae</taxon>
        <taxon>Mesocricetibacter</taxon>
    </lineage>
</organism>
<evidence type="ECO:0000313" key="10">
    <source>
        <dbReference type="Proteomes" id="UP000295657"/>
    </source>
</evidence>
<accession>A0A4R6VBL8</accession>
<dbReference type="PANTHER" id="PTHR36838">
    <property type="entry name" value="AUXIN EFFLUX CARRIER FAMILY PROTEIN"/>
    <property type="match status" value="1"/>
</dbReference>
<dbReference type="PANTHER" id="PTHR36838:SF4">
    <property type="entry name" value="AUXIN EFFLUX CARRIER FAMILY PROTEIN"/>
    <property type="match status" value="1"/>
</dbReference>
<evidence type="ECO:0000256" key="7">
    <source>
        <dbReference type="ARBA" id="ARBA00023136"/>
    </source>
</evidence>
<dbReference type="InterPro" id="IPR038770">
    <property type="entry name" value="Na+/solute_symporter_sf"/>
</dbReference>
<feature type="transmembrane region" description="Helical" evidence="8">
    <location>
        <begin position="47"/>
        <end position="66"/>
    </location>
</feature>